<name>B4IRX7_DROPE</name>
<evidence type="ECO:0000313" key="3">
    <source>
        <dbReference type="Proteomes" id="UP000008744"/>
    </source>
</evidence>
<feature type="region of interest" description="Disordered" evidence="1">
    <location>
        <begin position="1"/>
        <end position="77"/>
    </location>
</feature>
<evidence type="ECO:0000313" key="2">
    <source>
        <dbReference type="EMBL" id="EDW39504.1"/>
    </source>
</evidence>
<organism evidence="3">
    <name type="scientific">Drosophila persimilis</name>
    <name type="common">Fruit fly</name>
    <dbReference type="NCBI Taxonomy" id="7234"/>
    <lineage>
        <taxon>Eukaryota</taxon>
        <taxon>Metazoa</taxon>
        <taxon>Ecdysozoa</taxon>
        <taxon>Arthropoda</taxon>
        <taxon>Hexapoda</taxon>
        <taxon>Insecta</taxon>
        <taxon>Pterygota</taxon>
        <taxon>Neoptera</taxon>
        <taxon>Endopterygota</taxon>
        <taxon>Diptera</taxon>
        <taxon>Brachycera</taxon>
        <taxon>Muscomorpha</taxon>
        <taxon>Ephydroidea</taxon>
        <taxon>Drosophilidae</taxon>
        <taxon>Drosophila</taxon>
        <taxon>Sophophora</taxon>
    </lineage>
</organism>
<evidence type="ECO:0000256" key="1">
    <source>
        <dbReference type="SAM" id="MobiDB-lite"/>
    </source>
</evidence>
<dbReference type="EMBL" id="CH696672">
    <property type="protein sequence ID" value="EDW39504.1"/>
    <property type="molecule type" value="Genomic_DNA"/>
</dbReference>
<gene>
    <name evidence="2" type="primary">Dper\GL14479</name>
    <name evidence="2" type="ORF">Dper_GL14479</name>
</gene>
<dbReference type="Proteomes" id="UP000008744">
    <property type="component" value="Unassembled WGS sequence"/>
</dbReference>
<dbReference type="AlphaFoldDB" id="B4IRX7"/>
<feature type="compositionally biased region" description="Low complexity" evidence="1">
    <location>
        <begin position="33"/>
        <end position="66"/>
    </location>
</feature>
<accession>B4IRX7</accession>
<dbReference type="HOGENOM" id="CLU_1857368_0_0_1"/>
<dbReference type="STRING" id="7234.B4IRX7"/>
<proteinExistence type="predicted"/>
<sequence>MYDKTKKSWGQRLKTLGSSHSGGDASLGTVSGMQAMQQLQLHMQHQQHQQQQQQQQMQQQQQQMQQHHGHHVHHLAAYQLPPPVAAEFLPSALSRSMKYAEPWIYGTVRGIPARPSYGYHHHHQHPHAAAIFATDGGG</sequence>
<reference evidence="2 3" key="1">
    <citation type="journal article" date="2007" name="Nature">
        <title>Evolution of genes and genomes on the Drosophila phylogeny.</title>
        <authorList>
            <consortium name="Drosophila 12 Genomes Consortium"/>
            <person name="Clark A.G."/>
            <person name="Eisen M.B."/>
            <person name="Smith D.R."/>
            <person name="Bergman C.M."/>
            <person name="Oliver B."/>
            <person name="Markow T.A."/>
            <person name="Kaufman T.C."/>
            <person name="Kellis M."/>
            <person name="Gelbart W."/>
            <person name="Iyer V.N."/>
            <person name="Pollard D.A."/>
            <person name="Sackton T.B."/>
            <person name="Larracuente A.M."/>
            <person name="Singh N.D."/>
            <person name="Abad J.P."/>
            <person name="Abt D.N."/>
            <person name="Adryan B."/>
            <person name="Aguade M."/>
            <person name="Akashi H."/>
            <person name="Anderson W.W."/>
            <person name="Aquadro C.F."/>
            <person name="Ardell D.H."/>
            <person name="Arguello R."/>
            <person name="Artieri C.G."/>
            <person name="Barbash D.A."/>
            <person name="Barker D."/>
            <person name="Barsanti P."/>
            <person name="Batterham P."/>
            <person name="Batzoglou S."/>
            <person name="Begun D."/>
            <person name="Bhutkar A."/>
            <person name="Blanco E."/>
            <person name="Bosak S.A."/>
            <person name="Bradley R.K."/>
            <person name="Brand A.D."/>
            <person name="Brent M.R."/>
            <person name="Brooks A.N."/>
            <person name="Brown R.H."/>
            <person name="Butlin R.K."/>
            <person name="Caggese C."/>
            <person name="Calvi B.R."/>
            <person name="Bernardo de Carvalho A."/>
            <person name="Caspi A."/>
            <person name="Castrezana S."/>
            <person name="Celniker S.E."/>
            <person name="Chang J.L."/>
            <person name="Chapple C."/>
            <person name="Chatterji S."/>
            <person name="Chinwalla A."/>
            <person name="Civetta A."/>
            <person name="Clifton S.W."/>
            <person name="Comeron J.M."/>
            <person name="Costello J.C."/>
            <person name="Coyne J.A."/>
            <person name="Daub J."/>
            <person name="David R.G."/>
            <person name="Delcher A.L."/>
            <person name="Delehaunty K."/>
            <person name="Do C.B."/>
            <person name="Ebling H."/>
            <person name="Edwards K."/>
            <person name="Eickbush T."/>
            <person name="Evans J.D."/>
            <person name="Filipski A."/>
            <person name="Findeiss S."/>
            <person name="Freyhult E."/>
            <person name="Fulton L."/>
            <person name="Fulton R."/>
            <person name="Garcia A.C."/>
            <person name="Gardiner A."/>
            <person name="Garfield D.A."/>
            <person name="Garvin B.E."/>
            <person name="Gibson G."/>
            <person name="Gilbert D."/>
            <person name="Gnerre S."/>
            <person name="Godfrey J."/>
            <person name="Good R."/>
            <person name="Gotea V."/>
            <person name="Gravely B."/>
            <person name="Greenberg A.J."/>
            <person name="Griffiths-Jones S."/>
            <person name="Gross S."/>
            <person name="Guigo R."/>
            <person name="Gustafson E.A."/>
            <person name="Haerty W."/>
            <person name="Hahn M.W."/>
            <person name="Halligan D.L."/>
            <person name="Halpern A.L."/>
            <person name="Halter G.M."/>
            <person name="Han M.V."/>
            <person name="Heger A."/>
            <person name="Hillier L."/>
            <person name="Hinrichs A.S."/>
            <person name="Holmes I."/>
            <person name="Hoskins R.A."/>
            <person name="Hubisz M.J."/>
            <person name="Hultmark D."/>
            <person name="Huntley M.A."/>
            <person name="Jaffe D.B."/>
            <person name="Jagadeeshan S."/>
            <person name="Jeck W.R."/>
            <person name="Johnson J."/>
            <person name="Jones C.D."/>
            <person name="Jordan W.C."/>
            <person name="Karpen G.H."/>
            <person name="Kataoka E."/>
            <person name="Keightley P.D."/>
            <person name="Kheradpour P."/>
            <person name="Kirkness E.F."/>
            <person name="Koerich L.B."/>
            <person name="Kristiansen K."/>
            <person name="Kudrna D."/>
            <person name="Kulathinal R.J."/>
            <person name="Kumar S."/>
            <person name="Kwok R."/>
            <person name="Lander E."/>
            <person name="Langley C.H."/>
            <person name="Lapoint R."/>
            <person name="Lazzaro B.P."/>
            <person name="Lee S.J."/>
            <person name="Levesque L."/>
            <person name="Li R."/>
            <person name="Lin C.F."/>
            <person name="Lin M.F."/>
            <person name="Lindblad-Toh K."/>
            <person name="Llopart A."/>
            <person name="Long M."/>
            <person name="Low L."/>
            <person name="Lozovsky E."/>
            <person name="Lu J."/>
            <person name="Luo M."/>
            <person name="Machado C.A."/>
            <person name="Makalowski W."/>
            <person name="Marzo M."/>
            <person name="Matsuda M."/>
            <person name="Matzkin L."/>
            <person name="McAllister B."/>
            <person name="McBride C.S."/>
            <person name="McKernan B."/>
            <person name="McKernan K."/>
            <person name="Mendez-Lago M."/>
            <person name="Minx P."/>
            <person name="Mollenhauer M.U."/>
            <person name="Montooth K."/>
            <person name="Mount S.M."/>
            <person name="Mu X."/>
            <person name="Myers E."/>
            <person name="Negre B."/>
            <person name="Newfeld S."/>
            <person name="Nielsen R."/>
            <person name="Noor M.A."/>
            <person name="O'Grady P."/>
            <person name="Pachter L."/>
            <person name="Papaceit M."/>
            <person name="Parisi M.J."/>
            <person name="Parisi M."/>
            <person name="Parts L."/>
            <person name="Pedersen J.S."/>
            <person name="Pesole G."/>
            <person name="Phillippy A.M."/>
            <person name="Ponting C.P."/>
            <person name="Pop M."/>
            <person name="Porcelli D."/>
            <person name="Powell J.R."/>
            <person name="Prohaska S."/>
            <person name="Pruitt K."/>
            <person name="Puig M."/>
            <person name="Quesneville H."/>
            <person name="Ram K.R."/>
            <person name="Rand D."/>
            <person name="Rasmussen M.D."/>
            <person name="Reed L.K."/>
            <person name="Reenan R."/>
            <person name="Reily A."/>
            <person name="Remington K.A."/>
            <person name="Rieger T.T."/>
            <person name="Ritchie M.G."/>
            <person name="Robin C."/>
            <person name="Rogers Y.H."/>
            <person name="Rohde C."/>
            <person name="Rozas J."/>
            <person name="Rubenfield M.J."/>
            <person name="Ruiz A."/>
            <person name="Russo S."/>
            <person name="Salzberg S.L."/>
            <person name="Sanchez-Gracia A."/>
            <person name="Saranga D.J."/>
            <person name="Sato H."/>
            <person name="Schaeffer S.W."/>
            <person name="Schatz M.C."/>
            <person name="Schlenke T."/>
            <person name="Schwartz R."/>
            <person name="Segarra C."/>
            <person name="Singh R.S."/>
            <person name="Sirot L."/>
            <person name="Sirota M."/>
            <person name="Sisneros N.B."/>
            <person name="Smith C.D."/>
            <person name="Smith T.F."/>
            <person name="Spieth J."/>
            <person name="Stage D.E."/>
            <person name="Stark A."/>
            <person name="Stephan W."/>
            <person name="Strausberg R.L."/>
            <person name="Strempel S."/>
            <person name="Sturgill D."/>
            <person name="Sutton G."/>
            <person name="Sutton G.G."/>
            <person name="Tao W."/>
            <person name="Teichmann S."/>
            <person name="Tobari Y.N."/>
            <person name="Tomimura Y."/>
            <person name="Tsolas J.M."/>
            <person name="Valente V.L."/>
            <person name="Venter E."/>
            <person name="Venter J.C."/>
            <person name="Vicario S."/>
            <person name="Vieira F.G."/>
            <person name="Vilella A.J."/>
            <person name="Villasante A."/>
            <person name="Walenz B."/>
            <person name="Wang J."/>
            <person name="Wasserman M."/>
            <person name="Watts T."/>
            <person name="Wilson D."/>
            <person name="Wilson R.K."/>
            <person name="Wing R.A."/>
            <person name="Wolfner M.F."/>
            <person name="Wong A."/>
            <person name="Wong G.K."/>
            <person name="Wu C.I."/>
            <person name="Wu G."/>
            <person name="Yamamoto D."/>
            <person name="Yang H.P."/>
            <person name="Yang S.P."/>
            <person name="Yorke J.A."/>
            <person name="Yoshida K."/>
            <person name="Zdobnov E."/>
            <person name="Zhang P."/>
            <person name="Zhang Y."/>
            <person name="Zimin A.V."/>
            <person name="Baldwin J."/>
            <person name="Abdouelleil A."/>
            <person name="Abdulkadir J."/>
            <person name="Abebe A."/>
            <person name="Abera B."/>
            <person name="Abreu J."/>
            <person name="Acer S.C."/>
            <person name="Aftuck L."/>
            <person name="Alexander A."/>
            <person name="An P."/>
            <person name="Anderson E."/>
            <person name="Anderson S."/>
            <person name="Arachi H."/>
            <person name="Azer M."/>
            <person name="Bachantsang P."/>
            <person name="Barry A."/>
            <person name="Bayul T."/>
            <person name="Berlin A."/>
            <person name="Bessette D."/>
            <person name="Bloom T."/>
            <person name="Blye J."/>
            <person name="Boguslavskiy L."/>
            <person name="Bonnet C."/>
            <person name="Boukhgalter B."/>
            <person name="Bourzgui I."/>
            <person name="Brown A."/>
            <person name="Cahill P."/>
            <person name="Channer S."/>
            <person name="Cheshatsang Y."/>
            <person name="Chuda L."/>
            <person name="Citroen M."/>
            <person name="Collymore A."/>
            <person name="Cooke P."/>
            <person name="Costello M."/>
            <person name="D'Aco K."/>
            <person name="Daza R."/>
            <person name="De Haan G."/>
            <person name="DeGray S."/>
            <person name="DeMaso C."/>
            <person name="Dhargay N."/>
            <person name="Dooley K."/>
            <person name="Dooley E."/>
            <person name="Doricent M."/>
            <person name="Dorje P."/>
            <person name="Dorjee K."/>
            <person name="Dupes A."/>
            <person name="Elong R."/>
            <person name="Falk J."/>
            <person name="Farina A."/>
            <person name="Faro S."/>
            <person name="Ferguson D."/>
            <person name="Fisher S."/>
            <person name="Foley C.D."/>
            <person name="Franke A."/>
            <person name="Friedrich D."/>
            <person name="Gadbois L."/>
            <person name="Gearin G."/>
            <person name="Gearin C.R."/>
            <person name="Giannoukos G."/>
            <person name="Goode T."/>
            <person name="Graham J."/>
            <person name="Grandbois E."/>
            <person name="Grewal S."/>
            <person name="Gyaltsen K."/>
            <person name="Hafez N."/>
            <person name="Hagos B."/>
            <person name="Hall J."/>
            <person name="Henson C."/>
            <person name="Hollinger A."/>
            <person name="Honan T."/>
            <person name="Huard M.D."/>
            <person name="Hughes L."/>
            <person name="Hurhula B."/>
            <person name="Husby M.E."/>
            <person name="Kamat A."/>
            <person name="Kanga B."/>
            <person name="Kashin S."/>
            <person name="Khazanovich D."/>
            <person name="Kisner P."/>
            <person name="Lance K."/>
            <person name="Lara M."/>
            <person name="Lee W."/>
            <person name="Lennon N."/>
            <person name="Letendre F."/>
            <person name="LeVine R."/>
            <person name="Lipovsky A."/>
            <person name="Liu X."/>
            <person name="Liu J."/>
            <person name="Liu S."/>
            <person name="Lokyitsang T."/>
            <person name="Lokyitsang Y."/>
            <person name="Lubonja R."/>
            <person name="Lui A."/>
            <person name="MacDonald P."/>
            <person name="Magnisalis V."/>
            <person name="Maru K."/>
            <person name="Matthews C."/>
            <person name="McCusker W."/>
            <person name="McDonough S."/>
            <person name="Mehta T."/>
            <person name="Meldrim J."/>
            <person name="Meneus L."/>
            <person name="Mihai O."/>
            <person name="Mihalev A."/>
            <person name="Mihova T."/>
            <person name="Mittelman R."/>
            <person name="Mlenga V."/>
            <person name="Montmayeur A."/>
            <person name="Mulrain L."/>
            <person name="Navidi A."/>
            <person name="Naylor J."/>
            <person name="Negash T."/>
            <person name="Nguyen T."/>
            <person name="Nguyen N."/>
            <person name="Nicol R."/>
            <person name="Norbu C."/>
            <person name="Norbu N."/>
            <person name="Novod N."/>
            <person name="O'Neill B."/>
            <person name="Osman S."/>
            <person name="Markiewicz E."/>
            <person name="Oyono O.L."/>
            <person name="Patti C."/>
            <person name="Phunkhang P."/>
            <person name="Pierre F."/>
            <person name="Priest M."/>
            <person name="Raghuraman S."/>
            <person name="Rege F."/>
            <person name="Reyes R."/>
            <person name="Rise C."/>
            <person name="Rogov P."/>
            <person name="Ross K."/>
            <person name="Ryan E."/>
            <person name="Settipalli S."/>
            <person name="Shea T."/>
            <person name="Sherpa N."/>
            <person name="Shi L."/>
            <person name="Shih D."/>
            <person name="Sparrow T."/>
            <person name="Spaulding J."/>
            <person name="Stalker J."/>
            <person name="Stange-Thomann N."/>
            <person name="Stavropoulos S."/>
            <person name="Stone C."/>
            <person name="Strader C."/>
            <person name="Tesfaye S."/>
            <person name="Thomson T."/>
            <person name="Thoulutsang Y."/>
            <person name="Thoulutsang D."/>
            <person name="Topham K."/>
            <person name="Topping I."/>
            <person name="Tsamla T."/>
            <person name="Vassiliev H."/>
            <person name="Vo A."/>
            <person name="Wangchuk T."/>
            <person name="Wangdi T."/>
            <person name="Weiand M."/>
            <person name="Wilkinson J."/>
            <person name="Wilson A."/>
            <person name="Yadav S."/>
            <person name="Young G."/>
            <person name="Yu Q."/>
            <person name="Zembek L."/>
            <person name="Zhong D."/>
            <person name="Zimmer A."/>
            <person name="Zwirko Z."/>
            <person name="Jaffe D.B."/>
            <person name="Alvarez P."/>
            <person name="Brockman W."/>
            <person name="Butler J."/>
            <person name="Chin C."/>
            <person name="Gnerre S."/>
            <person name="Grabherr M."/>
            <person name="Kleber M."/>
            <person name="Mauceli E."/>
            <person name="MacCallum I."/>
        </authorList>
    </citation>
    <scope>NUCLEOTIDE SEQUENCE [LARGE SCALE GENOMIC DNA]</scope>
    <source>
        <strain evidence="3">MSH-3 / Tucson 14011-0111.49</strain>
    </source>
</reference>
<protein>
    <submittedName>
        <fullName evidence="2">GL14479</fullName>
    </submittedName>
</protein>
<keyword evidence="3" id="KW-1185">Reference proteome</keyword>